<sequence>MGLRKTIFGRSKQKQEAIFEFNANNPLCYSPGNNYFTDLATGIVSTIYGGTYYQDKGLRFDGIDDYSRGLGYYFYDYKNSMTIEIYFKMPTIGNGYREILSYQSNNFGSTGFRIQRNGNLLQFTVGAKADYSTSIRLTADTYYFISFTITAFTETNCLLKLYLNGIYQREFIITMQFPNGLDRFLLANSQNNRYCDLIMRYARVTYNKSFSASEILNNYNTVISQF</sequence>
<organism evidence="1 2">
    <name type="scientific">Flavobacterium chungangensis</name>
    <dbReference type="NCBI Taxonomy" id="2708132"/>
    <lineage>
        <taxon>Bacteria</taxon>
        <taxon>Pseudomonadati</taxon>
        <taxon>Bacteroidota</taxon>
        <taxon>Flavobacteriia</taxon>
        <taxon>Flavobacteriales</taxon>
        <taxon>Flavobacteriaceae</taxon>
        <taxon>Flavobacterium</taxon>
    </lineage>
</organism>
<evidence type="ECO:0000313" key="2">
    <source>
        <dbReference type="Proteomes" id="UP001596003"/>
    </source>
</evidence>
<keyword evidence="2" id="KW-1185">Reference proteome</keyword>
<dbReference type="SUPFAM" id="SSF49899">
    <property type="entry name" value="Concanavalin A-like lectins/glucanases"/>
    <property type="match status" value="1"/>
</dbReference>
<proteinExistence type="predicted"/>
<dbReference type="Gene3D" id="2.60.120.200">
    <property type="match status" value="1"/>
</dbReference>
<dbReference type="EMBL" id="JBHSFY010000005">
    <property type="protein sequence ID" value="MFC4477271.1"/>
    <property type="molecule type" value="Genomic_DNA"/>
</dbReference>
<accession>A0ABV8ZB54</accession>
<dbReference type="InterPro" id="IPR013320">
    <property type="entry name" value="ConA-like_dom_sf"/>
</dbReference>
<name>A0ABV8ZB54_9FLAO</name>
<protein>
    <submittedName>
        <fullName evidence="1">LamG-like jellyroll fold domain-containing protein</fullName>
    </submittedName>
</protein>
<dbReference type="Proteomes" id="UP001596003">
    <property type="component" value="Unassembled WGS sequence"/>
</dbReference>
<dbReference type="RefSeq" id="WP_379797146.1">
    <property type="nucleotide sequence ID" value="NZ_JBHSFY010000005.1"/>
</dbReference>
<comment type="caution">
    <text evidence="1">The sequence shown here is derived from an EMBL/GenBank/DDBJ whole genome shotgun (WGS) entry which is preliminary data.</text>
</comment>
<gene>
    <name evidence="1" type="ORF">ACFO3N_09380</name>
</gene>
<evidence type="ECO:0000313" key="1">
    <source>
        <dbReference type="EMBL" id="MFC4477271.1"/>
    </source>
</evidence>
<reference evidence="2" key="1">
    <citation type="journal article" date="2019" name="Int. J. Syst. Evol. Microbiol.">
        <title>The Global Catalogue of Microorganisms (GCM) 10K type strain sequencing project: providing services to taxonomists for standard genome sequencing and annotation.</title>
        <authorList>
            <consortium name="The Broad Institute Genomics Platform"/>
            <consortium name="The Broad Institute Genome Sequencing Center for Infectious Disease"/>
            <person name="Wu L."/>
            <person name="Ma J."/>
        </authorList>
    </citation>
    <scope>NUCLEOTIDE SEQUENCE [LARGE SCALE GENOMIC DNA]</scope>
    <source>
        <strain evidence="2">NBRC 103627</strain>
    </source>
</reference>